<name>A0A1I8ENY8_WUCBA</name>
<organism evidence="1">
    <name type="scientific">Wuchereria bancrofti</name>
    <dbReference type="NCBI Taxonomy" id="6293"/>
    <lineage>
        <taxon>Eukaryota</taxon>
        <taxon>Metazoa</taxon>
        <taxon>Ecdysozoa</taxon>
        <taxon>Nematoda</taxon>
        <taxon>Chromadorea</taxon>
        <taxon>Rhabditida</taxon>
        <taxon>Spirurina</taxon>
        <taxon>Spiruromorpha</taxon>
        <taxon>Filarioidea</taxon>
        <taxon>Onchocercidae</taxon>
        <taxon>Wuchereria</taxon>
    </lineage>
</organism>
<dbReference type="STRING" id="6293.A0A1I8ENY8"/>
<sequence length="116" mass="13800">MYGTFIDNKELDIPTTRSDFNMNTFQNVIVRFLPAISQTFQCHLDEEKVVNEWLEAKSDEGSSGAADNGRYCDPVFIIFMSENFRYIYQHYFLYDLAYFLNMIMRYNQKSEMLIII</sequence>
<evidence type="ECO:0000313" key="1">
    <source>
        <dbReference type="WBParaSite" id="maker-PairedContig_360-snap-gene-0.17-mRNA-1"/>
    </source>
</evidence>
<accession>A0A1I8ENY8</accession>
<protein>
    <submittedName>
        <fullName evidence="1">Uncharacterized protein</fullName>
    </submittedName>
</protein>
<dbReference type="WBParaSite" id="maker-PairedContig_360-snap-gene-0.17-mRNA-1">
    <property type="protein sequence ID" value="maker-PairedContig_360-snap-gene-0.17-mRNA-1"/>
    <property type="gene ID" value="maker-PairedContig_360-snap-gene-0.17"/>
</dbReference>
<dbReference type="AlphaFoldDB" id="A0A1I8ENY8"/>
<proteinExistence type="predicted"/>
<reference evidence="1" key="1">
    <citation type="submission" date="2016-11" db="UniProtKB">
        <authorList>
            <consortium name="WormBaseParasite"/>
        </authorList>
    </citation>
    <scope>IDENTIFICATION</scope>
    <source>
        <strain evidence="1">pt0022</strain>
    </source>
</reference>